<evidence type="ECO:0000256" key="3">
    <source>
        <dbReference type="ARBA" id="ARBA00022660"/>
    </source>
</evidence>
<evidence type="ECO:0000256" key="8">
    <source>
        <dbReference type="SAM" id="MobiDB-lite"/>
    </source>
</evidence>
<dbReference type="EMBL" id="CAJVPJ010000139">
    <property type="protein sequence ID" value="CAG8484633.1"/>
    <property type="molecule type" value="Genomic_DNA"/>
</dbReference>
<keyword evidence="4" id="KW-0999">Mitochondrion inner membrane</keyword>
<feature type="region of interest" description="Disordered" evidence="8">
    <location>
        <begin position="1"/>
        <end position="29"/>
    </location>
</feature>
<evidence type="ECO:0000256" key="2">
    <source>
        <dbReference type="ARBA" id="ARBA00022448"/>
    </source>
</evidence>
<evidence type="ECO:0000256" key="5">
    <source>
        <dbReference type="ARBA" id="ARBA00022982"/>
    </source>
</evidence>
<dbReference type="PANTHER" id="PTHR13094">
    <property type="entry name" value="NADH-UBIQUINONE OXIDOREDUCTASE PDSW SUBUNIT"/>
    <property type="match status" value="1"/>
</dbReference>
<comment type="subcellular location">
    <subcellularLocation>
        <location evidence="1">Mitochondrion inner membrane</location>
        <topology evidence="1">Peripheral membrane protein</topology>
        <orientation evidence="1">Matrix side</orientation>
    </subcellularLocation>
</comment>
<keyword evidence="7" id="KW-0472">Membrane</keyword>
<dbReference type="Proteomes" id="UP000789572">
    <property type="component" value="Unassembled WGS sequence"/>
</dbReference>
<evidence type="ECO:0000256" key="4">
    <source>
        <dbReference type="ARBA" id="ARBA00022792"/>
    </source>
</evidence>
<dbReference type="GO" id="GO:0005743">
    <property type="term" value="C:mitochondrial inner membrane"/>
    <property type="evidence" value="ECO:0007669"/>
    <property type="project" value="UniProtKB-SubCell"/>
</dbReference>
<dbReference type="InterPro" id="IPR039993">
    <property type="entry name" value="NDUFB10"/>
</dbReference>
<dbReference type="AlphaFoldDB" id="A0A9N8WG82"/>
<dbReference type="PANTHER" id="PTHR13094:SF1">
    <property type="entry name" value="NADH DEHYDROGENASE [UBIQUINONE] 1 BETA SUBCOMPLEX SUBUNIT 10"/>
    <property type="match status" value="1"/>
</dbReference>
<name>A0A9N8WG82_9GLOM</name>
<gene>
    <name evidence="9" type="ORF">POCULU_LOCUS1735</name>
</gene>
<accession>A0A9N8WG82</accession>
<evidence type="ECO:0000313" key="9">
    <source>
        <dbReference type="EMBL" id="CAG8484633.1"/>
    </source>
</evidence>
<organism evidence="9 10">
    <name type="scientific">Paraglomus occultum</name>
    <dbReference type="NCBI Taxonomy" id="144539"/>
    <lineage>
        <taxon>Eukaryota</taxon>
        <taxon>Fungi</taxon>
        <taxon>Fungi incertae sedis</taxon>
        <taxon>Mucoromycota</taxon>
        <taxon>Glomeromycotina</taxon>
        <taxon>Glomeromycetes</taxon>
        <taxon>Paraglomerales</taxon>
        <taxon>Paraglomeraceae</taxon>
        <taxon>Paraglomus</taxon>
    </lineage>
</organism>
<dbReference type="OrthoDB" id="10252718at2759"/>
<comment type="caution">
    <text evidence="9">The sequence shown here is derived from an EMBL/GenBank/DDBJ whole genome shotgun (WGS) entry which is preliminary data.</text>
</comment>
<protein>
    <submittedName>
        <fullName evidence="9">3188_t:CDS:1</fullName>
    </submittedName>
</protein>
<feature type="compositionally biased region" description="Basic and acidic residues" evidence="8">
    <location>
        <begin position="7"/>
        <end position="29"/>
    </location>
</feature>
<reference evidence="9" key="1">
    <citation type="submission" date="2021-06" db="EMBL/GenBank/DDBJ databases">
        <authorList>
            <person name="Kallberg Y."/>
            <person name="Tangrot J."/>
            <person name="Rosling A."/>
        </authorList>
    </citation>
    <scope>NUCLEOTIDE SEQUENCE</scope>
    <source>
        <strain evidence="9">IA702</strain>
    </source>
</reference>
<sequence length="91" mass="10739">MASWEYPAHKEFPMDGPKPSEVDPRDMEAQMEARERQLREQWIKAMEARLIGNALSKCYKTEGVNHFQNCKHLVDLYLQAVKEAKFKGWRD</sequence>
<evidence type="ECO:0000313" key="10">
    <source>
        <dbReference type="Proteomes" id="UP000789572"/>
    </source>
</evidence>
<keyword evidence="5" id="KW-0249">Electron transport</keyword>
<keyword evidence="2" id="KW-0813">Transport</keyword>
<proteinExistence type="predicted"/>
<keyword evidence="6" id="KW-0496">Mitochondrion</keyword>
<evidence type="ECO:0000256" key="7">
    <source>
        <dbReference type="ARBA" id="ARBA00023136"/>
    </source>
</evidence>
<evidence type="ECO:0000256" key="1">
    <source>
        <dbReference type="ARBA" id="ARBA00004443"/>
    </source>
</evidence>
<keyword evidence="10" id="KW-1185">Reference proteome</keyword>
<evidence type="ECO:0000256" key="6">
    <source>
        <dbReference type="ARBA" id="ARBA00023128"/>
    </source>
</evidence>
<keyword evidence="3" id="KW-0679">Respiratory chain</keyword>